<dbReference type="Pfam" id="PF12697">
    <property type="entry name" value="Abhydrolase_6"/>
    <property type="match status" value="1"/>
</dbReference>
<name>A0AA88QUZ3_9ASTE</name>
<gene>
    <name evidence="2" type="ORF">RJ640_010608</name>
</gene>
<reference evidence="2" key="1">
    <citation type="submission" date="2022-12" db="EMBL/GenBank/DDBJ databases">
        <title>Draft genome assemblies for two species of Escallonia (Escalloniales).</title>
        <authorList>
            <person name="Chanderbali A."/>
            <person name="Dervinis C."/>
            <person name="Anghel I."/>
            <person name="Soltis D."/>
            <person name="Soltis P."/>
            <person name="Zapata F."/>
        </authorList>
    </citation>
    <scope>NUCLEOTIDE SEQUENCE</scope>
    <source>
        <strain evidence="2">UCBG92.1500</strain>
        <tissue evidence="2">Leaf</tissue>
    </source>
</reference>
<dbReference type="GO" id="GO:0016787">
    <property type="term" value="F:hydrolase activity"/>
    <property type="evidence" value="ECO:0007669"/>
    <property type="project" value="UniProtKB-ARBA"/>
</dbReference>
<dbReference type="Proteomes" id="UP001187471">
    <property type="component" value="Unassembled WGS sequence"/>
</dbReference>
<dbReference type="PANTHER" id="PTHR47914:SF1">
    <property type="entry name" value="ALPHA_BETA-HYDROLASES SUPERFAMILY PROTEIN"/>
    <property type="match status" value="1"/>
</dbReference>
<dbReference type="EMBL" id="JAVXUO010002407">
    <property type="protein sequence ID" value="KAK2973553.1"/>
    <property type="molecule type" value="Genomic_DNA"/>
</dbReference>
<sequence length="372" mass="41075">MASSAVFHSSLSSFTLRCKTHRPSSSHYAFFLKPLTVKASASVDYSTASSITGNKSSTSLKGNKWEWKYNNEPINIYYEEHEKESTEPTRNILMIPTISDVSTVEEWRLVARDIVQRVGNVNWRATIVDWPGLGYSDRPKLDYNADVMEKFLIDLINAPSGPVSGSGNDLVVFGGGHAATIAVRAAKKGLVKPTAIAAIAPTWAGPLPIVFGRESNMETRYGLLRGTLRAPAVGWMMYNLLVSNEKAIQSQYKSHVYADSGNVTPDIIESRYELTKRKGARYVPAAFLTGLLDPVMSREEFLELFAALEDKIPVLVMSTAGAPKRSKAEMEALREAKGVNKFVEVPGALLPQEEYPETVAEELYRFLQESSA</sequence>
<comment type="caution">
    <text evidence="2">The sequence shown here is derived from an EMBL/GenBank/DDBJ whole genome shotgun (WGS) entry which is preliminary data.</text>
</comment>
<organism evidence="2 3">
    <name type="scientific">Escallonia rubra</name>
    <dbReference type="NCBI Taxonomy" id="112253"/>
    <lineage>
        <taxon>Eukaryota</taxon>
        <taxon>Viridiplantae</taxon>
        <taxon>Streptophyta</taxon>
        <taxon>Embryophyta</taxon>
        <taxon>Tracheophyta</taxon>
        <taxon>Spermatophyta</taxon>
        <taxon>Magnoliopsida</taxon>
        <taxon>eudicotyledons</taxon>
        <taxon>Gunneridae</taxon>
        <taxon>Pentapetalae</taxon>
        <taxon>asterids</taxon>
        <taxon>campanulids</taxon>
        <taxon>Escalloniales</taxon>
        <taxon>Escalloniaceae</taxon>
        <taxon>Escallonia</taxon>
    </lineage>
</organism>
<evidence type="ECO:0000313" key="2">
    <source>
        <dbReference type="EMBL" id="KAK2973553.1"/>
    </source>
</evidence>
<feature type="domain" description="AB hydrolase-1" evidence="1">
    <location>
        <begin position="123"/>
        <end position="361"/>
    </location>
</feature>
<dbReference type="InterPro" id="IPR000073">
    <property type="entry name" value="AB_hydrolase_1"/>
</dbReference>
<accession>A0AA88QUZ3</accession>
<dbReference type="Gene3D" id="3.40.50.1820">
    <property type="entry name" value="alpha/beta hydrolase"/>
    <property type="match status" value="1"/>
</dbReference>
<dbReference type="PANTHER" id="PTHR47914">
    <property type="entry name" value="ALPHA/BETA-HYDROLASES SUPERFAMILY PROTEIN"/>
    <property type="match status" value="1"/>
</dbReference>
<keyword evidence="3" id="KW-1185">Reference proteome</keyword>
<proteinExistence type="predicted"/>
<dbReference type="FunFam" id="3.40.50.1820:FF:000120">
    <property type="entry name" value="Alpha/beta-Hydrolases superfamily protein"/>
    <property type="match status" value="1"/>
</dbReference>
<dbReference type="InterPro" id="IPR029058">
    <property type="entry name" value="AB_hydrolase_fold"/>
</dbReference>
<evidence type="ECO:0000259" key="1">
    <source>
        <dbReference type="Pfam" id="PF12697"/>
    </source>
</evidence>
<protein>
    <recommendedName>
        <fullName evidence="1">AB hydrolase-1 domain-containing protein</fullName>
    </recommendedName>
</protein>
<dbReference type="GO" id="GO:0009507">
    <property type="term" value="C:chloroplast"/>
    <property type="evidence" value="ECO:0007669"/>
    <property type="project" value="TreeGrafter"/>
</dbReference>
<dbReference type="SUPFAM" id="SSF53474">
    <property type="entry name" value="alpha/beta-Hydrolases"/>
    <property type="match status" value="1"/>
</dbReference>
<dbReference type="AlphaFoldDB" id="A0AA88QUZ3"/>
<evidence type="ECO:0000313" key="3">
    <source>
        <dbReference type="Proteomes" id="UP001187471"/>
    </source>
</evidence>